<sequence>MMLSAWRIVLNRWAMIIVVRYRAVSSMADCTAASDLESNAEVAASSNRIDGFLINVLAMAIRCSWPPESWTPFCPT</sequence>
<feature type="signal peptide" evidence="1">
    <location>
        <begin position="1"/>
        <end position="26"/>
    </location>
</feature>
<comment type="caution">
    <text evidence="2">The sequence shown here is derived from an EMBL/GenBank/DDBJ whole genome shotgun (WGS) entry which is preliminary data.</text>
</comment>
<dbReference type="Proteomes" id="UP001172102">
    <property type="component" value="Unassembled WGS sequence"/>
</dbReference>
<evidence type="ECO:0008006" key="4">
    <source>
        <dbReference type="Google" id="ProtNLM"/>
    </source>
</evidence>
<accession>A0AA40B930</accession>
<organism evidence="2 3">
    <name type="scientific">Lasiosphaeris hirsuta</name>
    <dbReference type="NCBI Taxonomy" id="260670"/>
    <lineage>
        <taxon>Eukaryota</taxon>
        <taxon>Fungi</taxon>
        <taxon>Dikarya</taxon>
        <taxon>Ascomycota</taxon>
        <taxon>Pezizomycotina</taxon>
        <taxon>Sordariomycetes</taxon>
        <taxon>Sordariomycetidae</taxon>
        <taxon>Sordariales</taxon>
        <taxon>Lasiosphaeriaceae</taxon>
        <taxon>Lasiosphaeris</taxon>
    </lineage>
</organism>
<proteinExistence type="predicted"/>
<keyword evidence="3" id="KW-1185">Reference proteome</keyword>
<feature type="chain" id="PRO_5041268419" description="Secreted protein" evidence="1">
    <location>
        <begin position="27"/>
        <end position="76"/>
    </location>
</feature>
<dbReference type="AlphaFoldDB" id="A0AA40B930"/>
<evidence type="ECO:0000313" key="3">
    <source>
        <dbReference type="Proteomes" id="UP001172102"/>
    </source>
</evidence>
<dbReference type="EMBL" id="JAUKUA010000001">
    <property type="protein sequence ID" value="KAK0729901.1"/>
    <property type="molecule type" value="Genomic_DNA"/>
</dbReference>
<gene>
    <name evidence="2" type="ORF">B0H67DRAFT_560164</name>
</gene>
<name>A0AA40B930_9PEZI</name>
<reference evidence="2" key="1">
    <citation type="submission" date="2023-06" db="EMBL/GenBank/DDBJ databases">
        <title>Genome-scale phylogeny and comparative genomics of the fungal order Sordariales.</title>
        <authorList>
            <consortium name="Lawrence Berkeley National Laboratory"/>
            <person name="Hensen N."/>
            <person name="Bonometti L."/>
            <person name="Westerberg I."/>
            <person name="Brannstrom I.O."/>
            <person name="Guillou S."/>
            <person name="Cros-Aarteil S."/>
            <person name="Calhoun S."/>
            <person name="Haridas S."/>
            <person name="Kuo A."/>
            <person name="Mondo S."/>
            <person name="Pangilinan J."/>
            <person name="Riley R."/>
            <person name="Labutti K."/>
            <person name="Andreopoulos B."/>
            <person name="Lipzen A."/>
            <person name="Chen C."/>
            <person name="Yanf M."/>
            <person name="Daum C."/>
            <person name="Ng V."/>
            <person name="Clum A."/>
            <person name="Steindorff A."/>
            <person name="Ohm R."/>
            <person name="Martin F."/>
            <person name="Silar P."/>
            <person name="Natvig D."/>
            <person name="Lalanne C."/>
            <person name="Gautier V."/>
            <person name="Ament-Velasquez S.L."/>
            <person name="Kruys A."/>
            <person name="Hutchinson M.I."/>
            <person name="Powell A.J."/>
            <person name="Barry K."/>
            <person name="Miller A.N."/>
            <person name="Grigoriev I.V."/>
            <person name="Debuchy R."/>
            <person name="Gladieux P."/>
            <person name="Thoren M.H."/>
            <person name="Johannesson H."/>
        </authorList>
    </citation>
    <scope>NUCLEOTIDE SEQUENCE</scope>
    <source>
        <strain evidence="2">SMH4607-1</strain>
    </source>
</reference>
<evidence type="ECO:0000313" key="2">
    <source>
        <dbReference type="EMBL" id="KAK0729901.1"/>
    </source>
</evidence>
<protein>
    <recommendedName>
        <fullName evidence="4">Secreted protein</fullName>
    </recommendedName>
</protein>
<keyword evidence="1" id="KW-0732">Signal</keyword>
<evidence type="ECO:0000256" key="1">
    <source>
        <dbReference type="SAM" id="SignalP"/>
    </source>
</evidence>